<dbReference type="Gene3D" id="6.10.250.660">
    <property type="match status" value="1"/>
</dbReference>
<name>A0ABP9H8K0_9ACTN</name>
<proteinExistence type="predicted"/>
<reference evidence="3" key="1">
    <citation type="journal article" date="2019" name="Int. J. Syst. Evol. Microbiol.">
        <title>The Global Catalogue of Microorganisms (GCM) 10K type strain sequencing project: providing services to taxonomists for standard genome sequencing and annotation.</title>
        <authorList>
            <consortium name="The Broad Institute Genomics Platform"/>
            <consortium name="The Broad Institute Genome Sequencing Center for Infectious Disease"/>
            <person name="Wu L."/>
            <person name="Ma J."/>
        </authorList>
    </citation>
    <scope>NUCLEOTIDE SEQUENCE [LARGE SCALE GENOMIC DNA]</scope>
    <source>
        <strain evidence="3">JCM 17986</strain>
    </source>
</reference>
<dbReference type="RefSeq" id="WP_345675951.1">
    <property type="nucleotide sequence ID" value="NZ_BAABHS010000009.1"/>
</dbReference>
<feature type="region of interest" description="Disordered" evidence="1">
    <location>
        <begin position="149"/>
        <end position="198"/>
    </location>
</feature>
<sequence length="198" mass="19912">MFWIQLVVVTAVVFVVAAVVLGAGGSLPDAYQDRPDLSWTPDKPLTVEDVDRVRFPVVLRGYRMSEVDYTLDRLSAELSARDARIMDLEYRLAGVVPAGVAGAAVAVGAAVGAAGYAGAAPVGLEKQAPEAAGRPEAADEVGVDAAETVGAMGAVEASEGAGAPGGAAEPQAAPEDASAAAQDAAPQDAAAPKDEEQA</sequence>
<dbReference type="Proteomes" id="UP001500466">
    <property type="component" value="Unassembled WGS sequence"/>
</dbReference>
<feature type="compositionally biased region" description="Low complexity" evidence="1">
    <location>
        <begin position="156"/>
        <end position="190"/>
    </location>
</feature>
<dbReference type="EMBL" id="BAABHS010000009">
    <property type="protein sequence ID" value="GAA4964063.1"/>
    <property type="molecule type" value="Genomic_DNA"/>
</dbReference>
<comment type="caution">
    <text evidence="2">The sequence shown here is derived from an EMBL/GenBank/DDBJ whole genome shotgun (WGS) entry which is preliminary data.</text>
</comment>
<evidence type="ECO:0000313" key="2">
    <source>
        <dbReference type="EMBL" id="GAA4964063.1"/>
    </source>
</evidence>
<dbReference type="InterPro" id="IPR019933">
    <property type="entry name" value="DivIVA_domain"/>
</dbReference>
<accession>A0ABP9H8K0</accession>
<evidence type="ECO:0008006" key="4">
    <source>
        <dbReference type="Google" id="ProtNLM"/>
    </source>
</evidence>
<organism evidence="2 3">
    <name type="scientific">Yinghuangia aomiensis</name>
    <dbReference type="NCBI Taxonomy" id="676205"/>
    <lineage>
        <taxon>Bacteria</taxon>
        <taxon>Bacillati</taxon>
        <taxon>Actinomycetota</taxon>
        <taxon>Actinomycetes</taxon>
        <taxon>Kitasatosporales</taxon>
        <taxon>Streptomycetaceae</taxon>
        <taxon>Yinghuangia</taxon>
    </lineage>
</organism>
<evidence type="ECO:0000313" key="3">
    <source>
        <dbReference type="Proteomes" id="UP001500466"/>
    </source>
</evidence>
<keyword evidence="3" id="KW-1185">Reference proteome</keyword>
<evidence type="ECO:0000256" key="1">
    <source>
        <dbReference type="SAM" id="MobiDB-lite"/>
    </source>
</evidence>
<dbReference type="NCBIfam" id="TIGR03544">
    <property type="entry name" value="DivI1A_domain"/>
    <property type="match status" value="1"/>
</dbReference>
<gene>
    <name evidence="2" type="ORF">GCM10023205_30090</name>
</gene>
<protein>
    <recommendedName>
        <fullName evidence="4">DivIVA domain-containing protein</fullName>
    </recommendedName>
</protein>